<feature type="domain" description="HTH tetR-type" evidence="5">
    <location>
        <begin position="11"/>
        <end position="71"/>
    </location>
</feature>
<evidence type="ECO:0000313" key="6">
    <source>
        <dbReference type="EMBL" id="MDQ0018181.1"/>
    </source>
</evidence>
<evidence type="ECO:0000256" key="3">
    <source>
        <dbReference type="ARBA" id="ARBA00023163"/>
    </source>
</evidence>
<dbReference type="Pfam" id="PF00440">
    <property type="entry name" value="TetR_N"/>
    <property type="match status" value="1"/>
</dbReference>
<feature type="DNA-binding region" description="H-T-H motif" evidence="4">
    <location>
        <begin position="34"/>
        <end position="53"/>
    </location>
</feature>
<organism evidence="6 7">
    <name type="scientific">[Curtobacterium] plantarum</name>
    <dbReference type="NCBI Taxonomy" id="221276"/>
    <lineage>
        <taxon>Bacteria</taxon>
        <taxon>Pseudomonadati</taxon>
        <taxon>Pseudomonadota</taxon>
        <taxon>Gammaproteobacteria</taxon>
        <taxon>Enterobacterales</taxon>
        <taxon>Erwiniaceae</taxon>
        <taxon>Pantoea</taxon>
    </lineage>
</organism>
<reference evidence="6 7" key="1">
    <citation type="submission" date="2023-07" db="EMBL/GenBank/DDBJ databases">
        <title>Sorghum-associated microbial communities from plants grown in Nebraska, USA.</title>
        <authorList>
            <person name="Schachtman D."/>
        </authorList>
    </citation>
    <scope>NUCLEOTIDE SEQUENCE [LARGE SCALE GENOMIC DNA]</scope>
    <source>
        <strain evidence="6 7">CC49</strain>
    </source>
</reference>
<keyword evidence="2 4" id="KW-0238">DNA-binding</keyword>
<dbReference type="SUPFAM" id="SSF48498">
    <property type="entry name" value="Tetracyclin repressor-like, C-terminal domain"/>
    <property type="match status" value="1"/>
</dbReference>
<evidence type="ECO:0000256" key="1">
    <source>
        <dbReference type="ARBA" id="ARBA00023015"/>
    </source>
</evidence>
<proteinExistence type="predicted"/>
<dbReference type="InterPro" id="IPR011075">
    <property type="entry name" value="TetR_C"/>
</dbReference>
<dbReference type="Gene3D" id="1.10.357.10">
    <property type="entry name" value="Tetracycline Repressor, domain 2"/>
    <property type="match status" value="1"/>
</dbReference>
<dbReference type="InterPro" id="IPR009057">
    <property type="entry name" value="Homeodomain-like_sf"/>
</dbReference>
<dbReference type="Proteomes" id="UP001244623">
    <property type="component" value="Unassembled WGS sequence"/>
</dbReference>
<sequence>MIPATRGRPPKYSRDDALNKAMRVFWRNSYEGTSLDDLSKATGMNRPSLYSAFGDKERLFCSAVEWYLTHEGSLTQHWLEKDGPVAETFGNLLSGYIKLFSQPDSGRGCMVVLGAINCRPEHQHLSDKLSALRRNTHAQAKAFLQRAADRGELKAEAQPEALAEFFMAIFNGLSIQARDGSTPEQMHHIVGQALRLFESWTINASKHHD</sequence>
<accession>A0ABT9T3Y2</accession>
<keyword evidence="1" id="KW-0805">Transcription regulation</keyword>
<dbReference type="RefSeq" id="WP_307617900.1">
    <property type="nucleotide sequence ID" value="NZ_JAUSSJ010000001.1"/>
</dbReference>
<dbReference type="InterPro" id="IPR036271">
    <property type="entry name" value="Tet_transcr_reg_TetR-rel_C_sf"/>
</dbReference>
<comment type="caution">
    <text evidence="6">The sequence shown here is derived from an EMBL/GenBank/DDBJ whole genome shotgun (WGS) entry which is preliminary data.</text>
</comment>
<dbReference type="Pfam" id="PF16925">
    <property type="entry name" value="TetR_C_13"/>
    <property type="match status" value="1"/>
</dbReference>
<dbReference type="PANTHER" id="PTHR47506:SF1">
    <property type="entry name" value="HTH-TYPE TRANSCRIPTIONAL REGULATOR YJDC"/>
    <property type="match status" value="1"/>
</dbReference>
<dbReference type="PROSITE" id="PS50977">
    <property type="entry name" value="HTH_TETR_2"/>
    <property type="match status" value="1"/>
</dbReference>
<evidence type="ECO:0000256" key="4">
    <source>
        <dbReference type="PROSITE-ProRule" id="PRU00335"/>
    </source>
</evidence>
<name>A0ABT9T3Y2_9GAMM</name>
<keyword evidence="7" id="KW-1185">Reference proteome</keyword>
<dbReference type="InterPro" id="IPR001647">
    <property type="entry name" value="HTH_TetR"/>
</dbReference>
<dbReference type="Gene3D" id="1.10.10.60">
    <property type="entry name" value="Homeodomain-like"/>
    <property type="match status" value="1"/>
</dbReference>
<dbReference type="SUPFAM" id="SSF46689">
    <property type="entry name" value="Homeodomain-like"/>
    <property type="match status" value="1"/>
</dbReference>
<evidence type="ECO:0000313" key="7">
    <source>
        <dbReference type="Proteomes" id="UP001244623"/>
    </source>
</evidence>
<keyword evidence="3" id="KW-0804">Transcription</keyword>
<evidence type="ECO:0000256" key="2">
    <source>
        <dbReference type="ARBA" id="ARBA00023125"/>
    </source>
</evidence>
<dbReference type="PANTHER" id="PTHR47506">
    <property type="entry name" value="TRANSCRIPTIONAL REGULATORY PROTEIN"/>
    <property type="match status" value="1"/>
</dbReference>
<gene>
    <name evidence="6" type="ORF">J2X94_000309</name>
</gene>
<protein>
    <submittedName>
        <fullName evidence="6">AcrR family transcriptional regulator</fullName>
    </submittedName>
</protein>
<evidence type="ECO:0000259" key="5">
    <source>
        <dbReference type="PROSITE" id="PS50977"/>
    </source>
</evidence>
<dbReference type="EMBL" id="JAUSSJ010000001">
    <property type="protein sequence ID" value="MDQ0018181.1"/>
    <property type="molecule type" value="Genomic_DNA"/>
</dbReference>